<protein>
    <submittedName>
        <fullName evidence="4">Pyridoxal phosphate-dependent transferase</fullName>
    </submittedName>
</protein>
<dbReference type="GO" id="GO:0030170">
    <property type="term" value="F:pyridoxal phosphate binding"/>
    <property type="evidence" value="ECO:0007669"/>
    <property type="project" value="InterPro"/>
</dbReference>
<dbReference type="GeneID" id="81390444"/>
<gene>
    <name evidence="4" type="ORF">NUU61_000693</name>
</gene>
<dbReference type="InterPro" id="IPR015424">
    <property type="entry name" value="PyrdxlP-dep_Trfase"/>
</dbReference>
<dbReference type="GO" id="GO:0019346">
    <property type="term" value="P:transsulfuration"/>
    <property type="evidence" value="ECO:0007669"/>
    <property type="project" value="InterPro"/>
</dbReference>
<dbReference type="Pfam" id="PF01053">
    <property type="entry name" value="Cys_Met_Meta_PP"/>
    <property type="match status" value="1"/>
</dbReference>
<reference evidence="4" key="1">
    <citation type="submission" date="2022-11" db="EMBL/GenBank/DDBJ databases">
        <authorList>
            <person name="Petersen C."/>
        </authorList>
    </citation>
    <scope>NUCLEOTIDE SEQUENCE</scope>
    <source>
        <strain evidence="4">IBT 34128</strain>
    </source>
</reference>
<evidence type="ECO:0000256" key="1">
    <source>
        <dbReference type="ARBA" id="ARBA00001933"/>
    </source>
</evidence>
<dbReference type="InterPro" id="IPR015422">
    <property type="entry name" value="PyrdxlP-dep_Trfase_small"/>
</dbReference>
<dbReference type="SUPFAM" id="SSF53383">
    <property type="entry name" value="PLP-dependent transferases"/>
    <property type="match status" value="1"/>
</dbReference>
<proteinExistence type="inferred from homology"/>
<evidence type="ECO:0000256" key="3">
    <source>
        <dbReference type="RuleBase" id="RU362118"/>
    </source>
</evidence>
<evidence type="ECO:0000313" key="5">
    <source>
        <dbReference type="Proteomes" id="UP001141434"/>
    </source>
</evidence>
<dbReference type="EMBL" id="JAPMSZ010000001">
    <property type="protein sequence ID" value="KAJ5114934.1"/>
    <property type="molecule type" value="Genomic_DNA"/>
</dbReference>
<name>A0A9W9GAI4_9EURO</name>
<evidence type="ECO:0000256" key="2">
    <source>
        <dbReference type="ARBA" id="ARBA00022898"/>
    </source>
</evidence>
<evidence type="ECO:0000313" key="4">
    <source>
        <dbReference type="EMBL" id="KAJ5114934.1"/>
    </source>
</evidence>
<dbReference type="PANTHER" id="PTHR42699">
    <property type="match status" value="1"/>
</dbReference>
<dbReference type="GO" id="GO:0003962">
    <property type="term" value="F:cystathionine gamma-synthase activity"/>
    <property type="evidence" value="ECO:0007669"/>
    <property type="project" value="TreeGrafter"/>
</dbReference>
<dbReference type="PANTHER" id="PTHR42699:SF1">
    <property type="entry name" value="CYSTATHIONINE GAMMA-SYNTHASE-RELATED"/>
    <property type="match status" value="1"/>
</dbReference>
<dbReference type="InterPro" id="IPR051750">
    <property type="entry name" value="Trans-sulfuration_enzymes"/>
</dbReference>
<reference evidence="4" key="2">
    <citation type="journal article" date="2023" name="IMA Fungus">
        <title>Comparative genomic study of the Penicillium genus elucidates a diverse pangenome and 15 lateral gene transfer events.</title>
        <authorList>
            <person name="Petersen C."/>
            <person name="Sorensen T."/>
            <person name="Nielsen M.R."/>
            <person name="Sondergaard T.E."/>
            <person name="Sorensen J.L."/>
            <person name="Fitzpatrick D.A."/>
            <person name="Frisvad J.C."/>
            <person name="Nielsen K.L."/>
        </authorList>
    </citation>
    <scope>NUCLEOTIDE SEQUENCE</scope>
    <source>
        <strain evidence="4">IBT 34128</strain>
    </source>
</reference>
<organism evidence="4 5">
    <name type="scientific">Penicillium alfredii</name>
    <dbReference type="NCBI Taxonomy" id="1506179"/>
    <lineage>
        <taxon>Eukaryota</taxon>
        <taxon>Fungi</taxon>
        <taxon>Dikarya</taxon>
        <taxon>Ascomycota</taxon>
        <taxon>Pezizomycotina</taxon>
        <taxon>Eurotiomycetes</taxon>
        <taxon>Eurotiomycetidae</taxon>
        <taxon>Eurotiales</taxon>
        <taxon>Aspergillaceae</taxon>
        <taxon>Penicillium</taxon>
    </lineage>
</organism>
<comment type="caution">
    <text evidence="4">The sequence shown here is derived from an EMBL/GenBank/DDBJ whole genome shotgun (WGS) entry which is preliminary data.</text>
</comment>
<dbReference type="AlphaFoldDB" id="A0A9W9GAI4"/>
<dbReference type="OrthoDB" id="10047078at2759"/>
<dbReference type="InterPro" id="IPR015421">
    <property type="entry name" value="PyrdxlP-dep_Trfase_major"/>
</dbReference>
<dbReference type="Gene3D" id="3.90.1150.10">
    <property type="entry name" value="Aspartate Aminotransferase, domain 1"/>
    <property type="match status" value="1"/>
</dbReference>
<sequence>MQQAVGEPLPPADRHAISVSLPTWEDTQAWATRDPGFISRLKTGYPRFFVPLVVQDLATRLLNLAVSRGTLCGSDGSSDSRLTLLLYSSAQYAQQCVEYLKSKDTAISTSVSASIRYLRFDFDGNISTDLQQAVKGKDRREPYRYQEVHGVVYPESFGANAKAFWQHTGYGISSRCAEFWLDKASCIQHDKTETETGAETETGFPLEDAEKAKCDLRIRIGNLLSTPSLCIEPKHVFLHQSGMTAISSIATAIQQLHTSTEPSKVIYNFDCIFYGHGSTSELNTLEAGLADNTIKINALITEFPSNPLLTTPDLHRLRTLAQQYNFLLIVDDTLATAVNVSLLPFCDAICTSLTKMFSGHCNVMGGSVALNPASESFSALNRQLSASFEDTYFPLDALFMDHNSRDIIPRVSRASANAARIAEIFRRHHAVAEVFYPQGSATQRAYDRFRKTGGGYGFLLSVRFRVPAAASAFYDALRVAKGPSLGTNFTLCCAYTLLAHATEMEWAAGYGVVPHLVRISVGIEEVDGLVRAIGDALAATEDIRG</sequence>
<comment type="similarity">
    <text evidence="3">Belongs to the trans-sulfuration enzymes family.</text>
</comment>
<keyword evidence="2 3" id="KW-0663">Pyridoxal phosphate</keyword>
<dbReference type="Gene3D" id="3.40.640.10">
    <property type="entry name" value="Type I PLP-dependent aspartate aminotransferase-like (Major domain)"/>
    <property type="match status" value="1"/>
</dbReference>
<comment type="cofactor">
    <cofactor evidence="1 3">
        <name>pyridoxal 5'-phosphate</name>
        <dbReference type="ChEBI" id="CHEBI:597326"/>
    </cofactor>
</comment>
<dbReference type="InterPro" id="IPR000277">
    <property type="entry name" value="Cys/Met-Metab_PyrdxlP-dep_enz"/>
</dbReference>
<keyword evidence="5" id="KW-1185">Reference proteome</keyword>
<dbReference type="RefSeq" id="XP_056516126.1">
    <property type="nucleotide sequence ID" value="XM_056651276.1"/>
</dbReference>
<dbReference type="Proteomes" id="UP001141434">
    <property type="component" value="Unassembled WGS sequence"/>
</dbReference>
<accession>A0A9W9GAI4</accession>
<keyword evidence="4" id="KW-0808">Transferase</keyword>